<dbReference type="Pfam" id="PF05050">
    <property type="entry name" value="Methyltransf_21"/>
    <property type="match status" value="1"/>
</dbReference>
<evidence type="ECO:0000259" key="1">
    <source>
        <dbReference type="Pfam" id="PF05050"/>
    </source>
</evidence>
<comment type="caution">
    <text evidence="2">The sequence shown here is derived from an EMBL/GenBank/DDBJ whole genome shotgun (WGS) entry which is preliminary data.</text>
</comment>
<keyword evidence="2" id="KW-0489">Methyltransferase</keyword>
<dbReference type="Proteomes" id="UP000076962">
    <property type="component" value="Unassembled WGS sequence"/>
</dbReference>
<dbReference type="NCBIfam" id="TIGR01444">
    <property type="entry name" value="fkbM_fam"/>
    <property type="match status" value="1"/>
</dbReference>
<organism evidence="2 3">
    <name type="scientific">Candidatus Thiomargarita nelsonii</name>
    <dbReference type="NCBI Taxonomy" id="1003181"/>
    <lineage>
        <taxon>Bacteria</taxon>
        <taxon>Pseudomonadati</taxon>
        <taxon>Pseudomonadota</taxon>
        <taxon>Gammaproteobacteria</taxon>
        <taxon>Thiotrichales</taxon>
        <taxon>Thiotrichaceae</taxon>
        <taxon>Thiomargarita</taxon>
    </lineage>
</organism>
<dbReference type="AlphaFoldDB" id="A0A0A6P0N8"/>
<dbReference type="GO" id="GO:0008168">
    <property type="term" value="F:methyltransferase activity"/>
    <property type="evidence" value="ECO:0007669"/>
    <property type="project" value="UniProtKB-KW"/>
</dbReference>
<dbReference type="PANTHER" id="PTHR34203:SF15">
    <property type="entry name" value="SLL1173 PROTEIN"/>
    <property type="match status" value="1"/>
</dbReference>
<dbReference type="GO" id="GO:0032259">
    <property type="term" value="P:methylation"/>
    <property type="evidence" value="ECO:0007669"/>
    <property type="project" value="UniProtKB-KW"/>
</dbReference>
<evidence type="ECO:0000313" key="3">
    <source>
        <dbReference type="Proteomes" id="UP000076962"/>
    </source>
</evidence>
<dbReference type="PANTHER" id="PTHR34203">
    <property type="entry name" value="METHYLTRANSFERASE, FKBM FAMILY PROTEIN"/>
    <property type="match status" value="1"/>
</dbReference>
<evidence type="ECO:0000313" key="2">
    <source>
        <dbReference type="EMBL" id="OAD19886.1"/>
    </source>
</evidence>
<keyword evidence="2" id="KW-0808">Transferase</keyword>
<dbReference type="SUPFAM" id="SSF53335">
    <property type="entry name" value="S-adenosyl-L-methionine-dependent methyltransferases"/>
    <property type="match status" value="1"/>
</dbReference>
<dbReference type="InterPro" id="IPR029063">
    <property type="entry name" value="SAM-dependent_MTases_sf"/>
</dbReference>
<name>A0A0A6P0N8_9GAMM</name>
<dbReference type="InterPro" id="IPR006342">
    <property type="entry name" value="FkbM_mtfrase"/>
</dbReference>
<keyword evidence="3" id="KW-1185">Reference proteome</keyword>
<feature type="domain" description="Methyltransferase FkbM" evidence="1">
    <location>
        <begin position="58"/>
        <end position="221"/>
    </location>
</feature>
<accession>A0A0A6P0N8</accession>
<gene>
    <name evidence="2" type="ORF">THIOM_004451</name>
</gene>
<proteinExistence type="predicted"/>
<dbReference type="EMBL" id="LUTY01002628">
    <property type="protein sequence ID" value="OAD19886.1"/>
    <property type="molecule type" value="Genomic_DNA"/>
</dbReference>
<reference evidence="2 3" key="1">
    <citation type="submission" date="2016-05" db="EMBL/GenBank/DDBJ databases">
        <title>Single-cell genome of chain-forming Candidatus Thiomargarita nelsonii and comparison to other large sulfur-oxidizing bacteria.</title>
        <authorList>
            <person name="Winkel M."/>
            <person name="Salman V."/>
            <person name="Woyke T."/>
            <person name="Schulz-Vogt H."/>
            <person name="Richter M."/>
            <person name="Flood B."/>
            <person name="Bailey J."/>
            <person name="Amann R."/>
            <person name="Mussmann M."/>
        </authorList>
    </citation>
    <scope>NUCLEOTIDE SEQUENCE [LARGE SCALE GENOMIC DNA]</scope>
    <source>
        <strain evidence="2 3">THI036</strain>
    </source>
</reference>
<dbReference type="Gene3D" id="3.40.50.150">
    <property type="entry name" value="Vaccinia Virus protein VP39"/>
    <property type="match status" value="1"/>
</dbReference>
<sequence length="264" mass="31031">MEKKIRTFIRTMQTDFPFLLDRKFSFQRFVRNMFGNPHEADFNAIALFSDFDNALYLDVGGNRGQSIDSILLFKKNCIVHSFEPNPILHKKLVNVYCEKQNVIIHNFGLGDKTGEFTLYIPFYKNYMFDGLASFHKEEAESWLKTRLYRFNERLLNVQEVKCFIKKLDDLSLSPFFIKLDVQGYEFQALLGAERTLMESRPILLIENPGKRVQSYLADFGYKPYAFEKKKFIPGVFGSSNTFFMTEDREREVDGKTKTMNFHTQ</sequence>
<dbReference type="InterPro" id="IPR052514">
    <property type="entry name" value="SAM-dependent_MTase"/>
</dbReference>
<protein>
    <submittedName>
        <fullName evidence="2">Methyltransferase FkbM domain protein</fullName>
    </submittedName>
</protein>